<accession>A0A1L8WSI2</accession>
<keyword evidence="7" id="KW-1185">Reference proteome</keyword>
<reference evidence="6 7" key="1">
    <citation type="submission" date="2014-12" db="EMBL/GenBank/DDBJ databases">
        <title>Draft genome sequences of 29 type strains of Enterococci.</title>
        <authorList>
            <person name="Zhong Z."/>
            <person name="Sun Z."/>
            <person name="Liu W."/>
            <person name="Zhang W."/>
            <person name="Zhang H."/>
        </authorList>
    </citation>
    <scope>NUCLEOTIDE SEQUENCE [LARGE SCALE GENOMIC DNA]</scope>
    <source>
        <strain evidence="6 7">DSM 15687</strain>
    </source>
</reference>
<gene>
    <name evidence="6" type="ORF">RV14_GL000156</name>
</gene>
<dbReference type="GO" id="GO:0046917">
    <property type="term" value="F:triphosphoribosyl-dephospho-CoA synthase activity"/>
    <property type="evidence" value="ECO:0007669"/>
    <property type="project" value="UniProtKB-EC"/>
</dbReference>
<dbReference type="Gene3D" id="1.10.4200.10">
    <property type="entry name" value="Triphosphoribosyl-dephospho-CoA protein"/>
    <property type="match status" value="1"/>
</dbReference>
<proteinExistence type="predicted"/>
<evidence type="ECO:0000256" key="1">
    <source>
        <dbReference type="ARBA" id="ARBA00001210"/>
    </source>
</evidence>
<evidence type="ECO:0000256" key="4">
    <source>
        <dbReference type="ARBA" id="ARBA00022741"/>
    </source>
</evidence>
<evidence type="ECO:0000313" key="7">
    <source>
        <dbReference type="Proteomes" id="UP000182152"/>
    </source>
</evidence>
<dbReference type="PANTHER" id="PTHR30201:SF2">
    <property type="entry name" value="2-(5''-TRIPHOSPHORIBOSYL)-3'-DEPHOSPHOCOENZYME-A SYNTHASE"/>
    <property type="match status" value="1"/>
</dbReference>
<dbReference type="InterPro" id="IPR002736">
    <property type="entry name" value="CitG"/>
</dbReference>
<keyword evidence="5" id="KW-0067">ATP-binding</keyword>
<evidence type="ECO:0000256" key="2">
    <source>
        <dbReference type="ARBA" id="ARBA00012074"/>
    </source>
</evidence>
<comment type="caution">
    <text evidence="6">The sequence shown here is derived from an EMBL/GenBank/DDBJ whole genome shotgun (WGS) entry which is preliminary data.</text>
</comment>
<protein>
    <recommendedName>
        <fullName evidence="2">triphosphoribosyl-dephospho-CoA synthase</fullName>
        <ecNumber evidence="2">2.4.2.52</ecNumber>
    </recommendedName>
</protein>
<dbReference type="STRING" id="150033.RV14_GL000156"/>
<name>A0A1L8WSI2_9ENTE</name>
<evidence type="ECO:0000256" key="3">
    <source>
        <dbReference type="ARBA" id="ARBA00022679"/>
    </source>
</evidence>
<dbReference type="GO" id="GO:0005524">
    <property type="term" value="F:ATP binding"/>
    <property type="evidence" value="ECO:0007669"/>
    <property type="project" value="UniProtKB-KW"/>
</dbReference>
<comment type="catalytic activity">
    <reaction evidence="1">
        <text>3'-dephospho-CoA + ATP = 2'-(5''-triphospho-alpha-D-ribosyl)-3'-dephospho-CoA + adenine</text>
        <dbReference type="Rhea" id="RHEA:15117"/>
        <dbReference type="ChEBI" id="CHEBI:16708"/>
        <dbReference type="ChEBI" id="CHEBI:30616"/>
        <dbReference type="ChEBI" id="CHEBI:57328"/>
        <dbReference type="ChEBI" id="CHEBI:61378"/>
        <dbReference type="EC" id="2.4.2.52"/>
    </reaction>
</comment>
<organism evidence="6 7">
    <name type="scientific">Enterococcus ratti</name>
    <dbReference type="NCBI Taxonomy" id="150033"/>
    <lineage>
        <taxon>Bacteria</taxon>
        <taxon>Bacillati</taxon>
        <taxon>Bacillota</taxon>
        <taxon>Bacilli</taxon>
        <taxon>Lactobacillales</taxon>
        <taxon>Enterococcaceae</taxon>
        <taxon>Enterococcus</taxon>
    </lineage>
</organism>
<dbReference type="AlphaFoldDB" id="A0A1L8WSI2"/>
<dbReference type="EMBL" id="JXLB01000001">
    <property type="protein sequence ID" value="OJG83979.1"/>
    <property type="molecule type" value="Genomic_DNA"/>
</dbReference>
<dbReference type="PANTHER" id="PTHR30201">
    <property type="entry name" value="TRIPHOSPHORIBOSYL-DEPHOSPHO-COA SYNTHASE"/>
    <property type="match status" value="1"/>
</dbReference>
<evidence type="ECO:0000313" key="6">
    <source>
        <dbReference type="EMBL" id="OJG83979.1"/>
    </source>
</evidence>
<dbReference type="Pfam" id="PF01874">
    <property type="entry name" value="CitG"/>
    <property type="match status" value="1"/>
</dbReference>
<keyword evidence="3" id="KW-0808">Transferase</keyword>
<sequence>MDVFTFLESSAVLPPYFEAFVQTGIKLRRHPIDETFTAIRKIGLEAEEAMLFVTNGVNTHKGAIFSLGIFLAVCGRLMIWKVPCQLITFRQVIKQMTKDLLAEFKTIDRAISENLTWGQQLFVRYGVAGIRGEAQKGYPAIFEAGLPYYQNHQGTQQERLVDTLLYLSLQAEDTNLMKRSNDCHIFEKYQPLIRHYFVLGATQTEQGKIFLEKLNLLFKEKNWSIGGSADLLILTVFLDKLMTTGWLK</sequence>
<dbReference type="EC" id="2.4.2.52" evidence="2"/>
<dbReference type="Proteomes" id="UP000182152">
    <property type="component" value="Unassembled WGS sequence"/>
</dbReference>
<evidence type="ECO:0000256" key="5">
    <source>
        <dbReference type="ARBA" id="ARBA00022840"/>
    </source>
</evidence>
<keyword evidence="4" id="KW-0547">Nucleotide-binding</keyword>
<dbReference type="GO" id="GO:0051191">
    <property type="term" value="P:prosthetic group biosynthetic process"/>
    <property type="evidence" value="ECO:0007669"/>
    <property type="project" value="TreeGrafter"/>
</dbReference>